<keyword evidence="3" id="KW-1185">Reference proteome</keyword>
<gene>
    <name evidence="2" type="ORF">C2S53_002121</name>
</gene>
<proteinExistence type="predicted"/>
<feature type="region of interest" description="Disordered" evidence="1">
    <location>
        <begin position="377"/>
        <end position="399"/>
    </location>
</feature>
<dbReference type="AlphaFoldDB" id="A0AAD4IPK3"/>
<dbReference type="Proteomes" id="UP001190926">
    <property type="component" value="Unassembled WGS sequence"/>
</dbReference>
<organism evidence="2 3">
    <name type="scientific">Perilla frutescens var. hirtella</name>
    <name type="common">Perilla citriodora</name>
    <name type="synonym">Perilla setoyensis</name>
    <dbReference type="NCBI Taxonomy" id="608512"/>
    <lineage>
        <taxon>Eukaryota</taxon>
        <taxon>Viridiplantae</taxon>
        <taxon>Streptophyta</taxon>
        <taxon>Embryophyta</taxon>
        <taxon>Tracheophyta</taxon>
        <taxon>Spermatophyta</taxon>
        <taxon>Magnoliopsida</taxon>
        <taxon>eudicotyledons</taxon>
        <taxon>Gunneridae</taxon>
        <taxon>Pentapetalae</taxon>
        <taxon>asterids</taxon>
        <taxon>lamiids</taxon>
        <taxon>Lamiales</taxon>
        <taxon>Lamiaceae</taxon>
        <taxon>Nepetoideae</taxon>
        <taxon>Elsholtzieae</taxon>
        <taxon>Perilla</taxon>
    </lineage>
</organism>
<comment type="caution">
    <text evidence="2">The sequence shown here is derived from an EMBL/GenBank/DDBJ whole genome shotgun (WGS) entry which is preliminary data.</text>
</comment>
<feature type="compositionally biased region" description="Basic residues" evidence="1">
    <location>
        <begin position="377"/>
        <end position="393"/>
    </location>
</feature>
<protein>
    <submittedName>
        <fullName evidence="2">Uncharacterized protein</fullName>
    </submittedName>
</protein>
<reference evidence="2 3" key="1">
    <citation type="journal article" date="2021" name="Nat. Commun.">
        <title>Incipient diploidization of the medicinal plant Perilla within 10,000 years.</title>
        <authorList>
            <person name="Zhang Y."/>
            <person name="Shen Q."/>
            <person name="Leng L."/>
            <person name="Zhang D."/>
            <person name="Chen S."/>
            <person name="Shi Y."/>
            <person name="Ning Z."/>
            <person name="Chen S."/>
        </authorList>
    </citation>
    <scope>NUCLEOTIDE SEQUENCE [LARGE SCALE GENOMIC DNA]</scope>
    <source>
        <strain evidence="3">cv. PC099</strain>
    </source>
</reference>
<evidence type="ECO:0000313" key="2">
    <source>
        <dbReference type="EMBL" id="KAH6756556.1"/>
    </source>
</evidence>
<evidence type="ECO:0000313" key="3">
    <source>
        <dbReference type="Proteomes" id="UP001190926"/>
    </source>
</evidence>
<dbReference type="PANTHER" id="PTHR33103">
    <property type="entry name" value="OS01G0153900 PROTEIN"/>
    <property type="match status" value="1"/>
</dbReference>
<sequence>MSKAEEVKLHIKVLINKEKSKVLFAEAGSDFTDVLLSFLLLPLGHIVEVLKQHYGDGVPVIGSLNTLYNGVANLDIIHFQMAVAKRRLLMPTICYGSHGWHQLRLNFNYAEPTSSRYGKSYDGVFTQCAASYIISDDLQVMPTVVGSIMKTLSTLGIALTDMDGAETRNVAFGLNEIVALLKESLISQNPLTALLLPENQMTLASLKSESSLPQIDQKGTSLNSKKMILKVMIQKSTNKLVFAQADQDFINFLFGLLAIPLGKVECYLGSNTGLKNQQYHVKRERMYMVSDDLTVAPLAITSFLSVLNEFKISLSDVKEMEVEVGLDEGLSIVKAALTSTTALTDGLIKGMLKKQSDEEMEEQIGVEEDFLIHQISKKRAKHPLKKRKEKKPIHQSQNA</sequence>
<dbReference type="Pfam" id="PF05056">
    <property type="entry name" value="DUF674"/>
    <property type="match status" value="2"/>
</dbReference>
<dbReference type="InterPro" id="IPR007750">
    <property type="entry name" value="DUF674"/>
</dbReference>
<accession>A0AAD4IPK3</accession>
<dbReference type="PANTHER" id="PTHR33103:SF27">
    <property type="entry name" value="OS04G0594700 PROTEIN"/>
    <property type="match status" value="1"/>
</dbReference>
<evidence type="ECO:0000256" key="1">
    <source>
        <dbReference type="SAM" id="MobiDB-lite"/>
    </source>
</evidence>
<name>A0AAD4IPK3_PERFH</name>
<dbReference type="EMBL" id="SDAM02029552">
    <property type="protein sequence ID" value="KAH6756556.1"/>
    <property type="molecule type" value="Genomic_DNA"/>
</dbReference>